<proteinExistence type="inferred from homology"/>
<evidence type="ECO:0000256" key="7">
    <source>
        <dbReference type="ARBA" id="ARBA00038347"/>
    </source>
</evidence>
<dbReference type="PANTHER" id="PTHR23502:SF186">
    <property type="entry name" value="MAJOR FACILITATOR SUPERFAMILY (MFS) PROFILE DOMAIN-CONTAINING PROTEIN"/>
    <property type="match status" value="1"/>
</dbReference>
<dbReference type="InterPro" id="IPR011701">
    <property type="entry name" value="MFS"/>
</dbReference>
<dbReference type="FunFam" id="1.20.1250.20:FF:000011">
    <property type="entry name" value="MFS multidrug transporter, putative"/>
    <property type="match status" value="1"/>
</dbReference>
<dbReference type="GO" id="GO:0005886">
    <property type="term" value="C:plasma membrane"/>
    <property type="evidence" value="ECO:0007669"/>
    <property type="project" value="UniProtKB-SubCell"/>
</dbReference>
<dbReference type="InterPro" id="IPR036259">
    <property type="entry name" value="MFS_trans_sf"/>
</dbReference>
<comment type="similarity">
    <text evidence="7">Belongs to the major facilitator superfamily. CAR1 family.</text>
</comment>
<keyword evidence="4 11" id="KW-0812">Transmembrane</keyword>
<feature type="transmembrane region" description="Helical" evidence="11">
    <location>
        <begin position="319"/>
        <end position="340"/>
    </location>
</feature>
<reference evidence="13 14" key="1">
    <citation type="submission" date="2018-10" db="EMBL/GenBank/DDBJ databases">
        <title>Fifty Aureobasidium pullulans genomes reveal a recombining polyextremotolerant generalist.</title>
        <authorList>
            <person name="Gostincar C."/>
            <person name="Turk M."/>
            <person name="Zajc J."/>
            <person name="Gunde-Cimerman N."/>
        </authorList>
    </citation>
    <scope>NUCLEOTIDE SEQUENCE [LARGE SCALE GENOMIC DNA]</scope>
    <source>
        <strain evidence="13 14">EXF-10659</strain>
    </source>
</reference>
<evidence type="ECO:0000256" key="12">
    <source>
        <dbReference type="SAM" id="SignalP"/>
    </source>
</evidence>
<keyword evidence="5 11" id="KW-1133">Transmembrane helix</keyword>
<evidence type="ECO:0000256" key="4">
    <source>
        <dbReference type="ARBA" id="ARBA00022692"/>
    </source>
</evidence>
<dbReference type="PANTHER" id="PTHR23502">
    <property type="entry name" value="MAJOR FACILITATOR SUPERFAMILY"/>
    <property type="match status" value="1"/>
</dbReference>
<feature type="transmembrane region" description="Helical" evidence="11">
    <location>
        <begin position="94"/>
        <end position="115"/>
    </location>
</feature>
<feature type="transmembrane region" description="Helical" evidence="11">
    <location>
        <begin position="387"/>
        <end position="408"/>
    </location>
</feature>
<evidence type="ECO:0000313" key="14">
    <source>
        <dbReference type="Proteomes" id="UP000308802"/>
    </source>
</evidence>
<feature type="transmembrane region" description="Helical" evidence="11">
    <location>
        <begin position="209"/>
        <end position="229"/>
    </location>
</feature>
<dbReference type="CDD" id="cd17323">
    <property type="entry name" value="MFS_Tpo1_MDR_like"/>
    <property type="match status" value="1"/>
</dbReference>
<keyword evidence="3" id="KW-1003">Cell membrane</keyword>
<feature type="transmembrane region" description="Helical" evidence="11">
    <location>
        <begin position="283"/>
        <end position="307"/>
    </location>
</feature>
<evidence type="ECO:0000256" key="8">
    <source>
        <dbReference type="ARBA" id="ARBA00053977"/>
    </source>
</evidence>
<keyword evidence="12" id="KW-0732">Signal</keyword>
<feature type="transmembrane region" description="Helical" evidence="11">
    <location>
        <begin position="361"/>
        <end position="381"/>
    </location>
</feature>
<comment type="function">
    <text evidence="8">MFS transporter; part of the gene cluster that mediates the biosynthesis of cercosporin, a light-activated, non-host-selective toxin. The perylenequinone chromophore of cercosporin absorbs light energy to attain an electronically-activated triplet state and produces active oxygen species such as the hydroxyl radical, superoxide, hydrogen peroxide or singlet oxygen upon reaction with oxygen molecules. These reactive oxygen species cause damage to various cellular components including lipids, proteins and nucleic acids. Responsible for secretion and accumulation of cercosporin, but does not play any roles in self-protection against the toxicity of cercosporin.</text>
</comment>
<evidence type="ECO:0000256" key="6">
    <source>
        <dbReference type="ARBA" id="ARBA00023136"/>
    </source>
</evidence>
<gene>
    <name evidence="13" type="ORF">D6D19_05680</name>
</gene>
<evidence type="ECO:0000256" key="9">
    <source>
        <dbReference type="ARBA" id="ARBA00069139"/>
    </source>
</evidence>
<evidence type="ECO:0000256" key="1">
    <source>
        <dbReference type="ARBA" id="ARBA00004651"/>
    </source>
</evidence>
<feature type="transmembrane region" description="Helical" evidence="11">
    <location>
        <begin position="174"/>
        <end position="197"/>
    </location>
</feature>
<comment type="caution">
    <text evidence="13">The sequence shown here is derived from an EMBL/GenBank/DDBJ whole genome shotgun (WGS) entry which is preliminary data.</text>
</comment>
<evidence type="ECO:0000313" key="13">
    <source>
        <dbReference type="EMBL" id="THW73410.1"/>
    </source>
</evidence>
<organism evidence="13 14">
    <name type="scientific">Aureobasidium pullulans</name>
    <name type="common">Black yeast</name>
    <name type="synonym">Pullularia pullulans</name>
    <dbReference type="NCBI Taxonomy" id="5580"/>
    <lineage>
        <taxon>Eukaryota</taxon>
        <taxon>Fungi</taxon>
        <taxon>Dikarya</taxon>
        <taxon>Ascomycota</taxon>
        <taxon>Pezizomycotina</taxon>
        <taxon>Dothideomycetes</taxon>
        <taxon>Dothideomycetidae</taxon>
        <taxon>Dothideales</taxon>
        <taxon>Saccotheciaceae</taxon>
        <taxon>Aureobasidium</taxon>
    </lineage>
</organism>
<keyword evidence="6 11" id="KW-0472">Membrane</keyword>
<evidence type="ECO:0000256" key="5">
    <source>
        <dbReference type="ARBA" id="ARBA00022989"/>
    </source>
</evidence>
<protein>
    <recommendedName>
        <fullName evidence="9">Cercosporin MFS transporter CTB4</fullName>
    </recommendedName>
    <alternativeName>
        <fullName evidence="10">Cercosporin toxin biosynthesis cluster protein 4</fullName>
    </alternativeName>
</protein>
<dbReference type="Pfam" id="PF07690">
    <property type="entry name" value="MFS_1"/>
    <property type="match status" value="1"/>
</dbReference>
<dbReference type="EMBL" id="QZAO01000175">
    <property type="protein sequence ID" value="THW73410.1"/>
    <property type="molecule type" value="Genomic_DNA"/>
</dbReference>
<evidence type="ECO:0000256" key="2">
    <source>
        <dbReference type="ARBA" id="ARBA00022448"/>
    </source>
</evidence>
<name>A0A4S9A355_AURPU</name>
<feature type="signal peptide" evidence="12">
    <location>
        <begin position="1"/>
        <end position="17"/>
    </location>
</feature>
<evidence type="ECO:0000256" key="3">
    <source>
        <dbReference type="ARBA" id="ARBA00022475"/>
    </source>
</evidence>
<accession>A0A4S9A355</accession>
<feature type="chain" id="PRO_5020405997" description="Cercosporin MFS transporter CTB4" evidence="12">
    <location>
        <begin position="18"/>
        <end position="497"/>
    </location>
</feature>
<keyword evidence="2" id="KW-0813">Transport</keyword>
<dbReference type="AlphaFoldDB" id="A0A4S9A355"/>
<dbReference type="Proteomes" id="UP000308802">
    <property type="component" value="Unassembled WGS sequence"/>
</dbReference>
<evidence type="ECO:0000256" key="10">
    <source>
        <dbReference type="ARBA" id="ARBA00077167"/>
    </source>
</evidence>
<sequence length="497" mass="54578">MLHIFTTVSVYLSLVMSEKSTDSDLERGSHVQPPQHHHGPSVSWFRLVYDQALVTPEVQNWRYAGSGTEEDPFVVVWIDNDPRNPMTWPDWQKWCLVALVSIATLAVAFVSSAYTGGLSEVIVQFQTSQLIVTLGVSLFVLGFAIGPLILKTNVYLQNADGIIADMFDPDQRGLAMTFFASAPFLGPVIGPIVGGFAGETIGWRWVEGIMAIFTGILWIAGSLLIPETYAPVLLRKRARALEETNPGKIYKTRAEIASGPVQFVSVFSAALIRPWKLLFGEPIVLLLSIYMAIIYGTLYLMFAAFPIVYQQKRGWSPGIGGLAFLGVAVGMLFAIVYCLWDNQRYKRVAAANNGNAPPEARLPMSMVGACALPIGFFWFAWTNSPSVHWMASIAAGAPFGFGMILVFLGVMNYLIDAYTIYAASALAANSVLRSLFGMAFPLFTSYLYANLGIHWASCIPAFLALMCLPMPVSDIFFASSSWGRITDIRGSADFWTM</sequence>
<evidence type="ECO:0000256" key="11">
    <source>
        <dbReference type="SAM" id="Phobius"/>
    </source>
</evidence>
<dbReference type="GO" id="GO:0022857">
    <property type="term" value="F:transmembrane transporter activity"/>
    <property type="evidence" value="ECO:0007669"/>
    <property type="project" value="InterPro"/>
</dbReference>
<dbReference type="SUPFAM" id="SSF103473">
    <property type="entry name" value="MFS general substrate transporter"/>
    <property type="match status" value="1"/>
</dbReference>
<dbReference type="Gene3D" id="1.20.1250.20">
    <property type="entry name" value="MFS general substrate transporter like domains"/>
    <property type="match status" value="1"/>
</dbReference>
<comment type="subcellular location">
    <subcellularLocation>
        <location evidence="1">Cell membrane</location>
        <topology evidence="1">Multi-pass membrane protein</topology>
    </subcellularLocation>
</comment>
<feature type="transmembrane region" description="Helical" evidence="11">
    <location>
        <begin position="127"/>
        <end position="150"/>
    </location>
</feature>